<evidence type="ECO:0000256" key="2">
    <source>
        <dbReference type="ARBA" id="ARBA00012131"/>
    </source>
</evidence>
<dbReference type="PIRSF" id="PIRSF000535">
    <property type="entry name" value="1PFK/6PFK/LacC"/>
    <property type="match status" value="1"/>
</dbReference>
<dbReference type="FunFam" id="3.40.1190.20:FF:000001">
    <property type="entry name" value="Phosphofructokinase"/>
    <property type="match status" value="1"/>
</dbReference>
<dbReference type="CDD" id="cd01164">
    <property type="entry name" value="FruK_PfkB_like"/>
    <property type="match status" value="1"/>
</dbReference>
<organism evidence="13 14">
    <name type="scientific">Serinibacter arcticus</name>
    <dbReference type="NCBI Taxonomy" id="1655435"/>
    <lineage>
        <taxon>Bacteria</taxon>
        <taxon>Bacillati</taxon>
        <taxon>Actinomycetota</taxon>
        <taxon>Actinomycetes</taxon>
        <taxon>Micrococcales</taxon>
        <taxon>Beutenbergiaceae</taxon>
        <taxon>Serinibacter</taxon>
    </lineage>
</organism>
<dbReference type="GO" id="GO:0005524">
    <property type="term" value="F:ATP binding"/>
    <property type="evidence" value="ECO:0007669"/>
    <property type="project" value="UniProtKB-UniRule"/>
</dbReference>
<accession>A0A4Z1E7S4</accession>
<evidence type="ECO:0000256" key="6">
    <source>
        <dbReference type="ARBA" id="ARBA00022777"/>
    </source>
</evidence>
<evidence type="ECO:0000256" key="9">
    <source>
        <dbReference type="ARBA" id="ARBA00047745"/>
    </source>
</evidence>
<dbReference type="PANTHER" id="PTHR46566:SF5">
    <property type="entry name" value="1-PHOSPHOFRUCTOKINASE"/>
    <property type="match status" value="1"/>
</dbReference>
<dbReference type="NCBIfam" id="TIGR03168">
    <property type="entry name" value="1-PFK"/>
    <property type="match status" value="1"/>
</dbReference>
<comment type="function">
    <text evidence="11">Catalyzes the ATP-dependent phosphorylation of fructose-l-phosphate to fructose-l,6-bisphosphate.</text>
</comment>
<dbReference type="Pfam" id="PF00294">
    <property type="entry name" value="PfkB"/>
    <property type="match status" value="1"/>
</dbReference>
<dbReference type="AlphaFoldDB" id="A0A4Z1E7S4"/>
<proteinExistence type="inferred from homology"/>
<dbReference type="EC" id="2.7.1.56" evidence="2 11"/>
<keyword evidence="7 11" id="KW-0067">ATP-binding</keyword>
<evidence type="ECO:0000256" key="8">
    <source>
        <dbReference type="ARBA" id="ARBA00032802"/>
    </source>
</evidence>
<reference evidence="13 14" key="1">
    <citation type="submission" date="2018-11" db="EMBL/GenBank/DDBJ databases">
        <title>Complete genome sequencing of the Actinobacteria Serinibacter sp. K3-2.</title>
        <authorList>
            <person name="Rakitin A.L."/>
            <person name="Beletsky A.V."/>
            <person name="Mardanov A.V."/>
            <person name="Ravin N.V."/>
            <person name="Gromova A.S."/>
            <person name="Filippova S.N."/>
            <person name="Gal'Chenko V.F."/>
        </authorList>
    </citation>
    <scope>NUCLEOTIDE SEQUENCE [LARGE SCALE GENOMIC DNA]</scope>
    <source>
        <strain evidence="13 14">K3-2</strain>
    </source>
</reference>
<evidence type="ECO:0000256" key="7">
    <source>
        <dbReference type="ARBA" id="ARBA00022840"/>
    </source>
</evidence>
<dbReference type="GO" id="GO:0044281">
    <property type="term" value="P:small molecule metabolic process"/>
    <property type="evidence" value="ECO:0007669"/>
    <property type="project" value="UniProtKB-ARBA"/>
</dbReference>
<dbReference type="OrthoDB" id="9801219at2"/>
<dbReference type="InterPro" id="IPR022463">
    <property type="entry name" value="1-PFruKinase"/>
</dbReference>
<dbReference type="GO" id="GO:0008662">
    <property type="term" value="F:1-phosphofructokinase activity"/>
    <property type="evidence" value="ECO:0007669"/>
    <property type="project" value="UniProtKB-UniRule"/>
</dbReference>
<dbReference type="GO" id="GO:0005829">
    <property type="term" value="C:cytosol"/>
    <property type="evidence" value="ECO:0007669"/>
    <property type="project" value="TreeGrafter"/>
</dbReference>
<dbReference type="InterPro" id="IPR011611">
    <property type="entry name" value="PfkB_dom"/>
</dbReference>
<comment type="caution">
    <text evidence="13">The sequence shown here is derived from an EMBL/GenBank/DDBJ whole genome shotgun (WGS) entry which is preliminary data.</text>
</comment>
<name>A0A4Z1E7S4_9MICO</name>
<dbReference type="GO" id="GO:0016052">
    <property type="term" value="P:carbohydrate catabolic process"/>
    <property type="evidence" value="ECO:0007669"/>
    <property type="project" value="UniProtKB-ARBA"/>
</dbReference>
<dbReference type="PROSITE" id="PS00584">
    <property type="entry name" value="PFKB_KINASES_2"/>
    <property type="match status" value="1"/>
</dbReference>
<gene>
    <name evidence="13" type="ORF">SERN_1605</name>
</gene>
<evidence type="ECO:0000256" key="1">
    <source>
        <dbReference type="ARBA" id="ARBA00010688"/>
    </source>
</evidence>
<sequence length="316" mass="32327">MIVTVTLNPSVDRTVEIARLERGRVVRATGSGIHPGGKGVNVTRALLANGFDSVALLPLGGADGRRLAELLDQDDVAHVAVPVHGETRSNITVAEPDGTTTKLNATGEALLPEELEAVVARLLEITTPGDWVVLCGSLPPGVGDDVYARTTRTLREAGMHVVVDTSGPALTAAIAAGPDLIKPNAEELAEVVGRPVSTVGEAVDAARELRARGVGTVVISLGGAGAVLVDDNGVLVGTSRAAEVRSSVGAGDCFLAGYLSARDRGREAALTTALAYGAAAVQLPGSQVPTPHDVDLSAARLLDRQELQSSLGTLVD</sequence>
<dbReference type="SUPFAM" id="SSF53613">
    <property type="entry name" value="Ribokinase-like"/>
    <property type="match status" value="1"/>
</dbReference>
<comment type="catalytic activity">
    <reaction evidence="9 11">
        <text>beta-D-fructose 1-phosphate + ATP = beta-D-fructose 1,6-bisphosphate + ADP + H(+)</text>
        <dbReference type="Rhea" id="RHEA:14213"/>
        <dbReference type="ChEBI" id="CHEBI:15378"/>
        <dbReference type="ChEBI" id="CHEBI:30616"/>
        <dbReference type="ChEBI" id="CHEBI:32966"/>
        <dbReference type="ChEBI" id="CHEBI:138881"/>
        <dbReference type="ChEBI" id="CHEBI:456216"/>
        <dbReference type="EC" id="2.7.1.56"/>
    </reaction>
</comment>
<dbReference type="InterPro" id="IPR002173">
    <property type="entry name" value="Carboh/pur_kinase_PfkB_CS"/>
</dbReference>
<dbReference type="PANTHER" id="PTHR46566">
    <property type="entry name" value="1-PHOSPHOFRUCTOKINASE-RELATED"/>
    <property type="match status" value="1"/>
</dbReference>
<feature type="domain" description="Carbohydrate kinase PfkB" evidence="12">
    <location>
        <begin position="7"/>
        <end position="291"/>
    </location>
</feature>
<dbReference type="InterPro" id="IPR017583">
    <property type="entry name" value="Tagatose/fructose_Pkinase"/>
</dbReference>
<comment type="similarity">
    <text evidence="1 11">Belongs to the carbohydrate kinase PfkB family.</text>
</comment>
<protein>
    <recommendedName>
        <fullName evidence="3 11">1-phosphofructokinase</fullName>
        <shortName evidence="11">Fru1PK</shortName>
        <ecNumber evidence="2 11">2.7.1.56</ecNumber>
    </recommendedName>
    <alternativeName>
        <fullName evidence="8 11">Fructose 1-phosphate kinase</fullName>
    </alternativeName>
</protein>
<dbReference type="InterPro" id="IPR029056">
    <property type="entry name" value="Ribokinase-like"/>
</dbReference>
<evidence type="ECO:0000313" key="13">
    <source>
        <dbReference type="EMBL" id="TGO05601.1"/>
    </source>
</evidence>
<dbReference type="NCBIfam" id="TIGR03828">
    <property type="entry name" value="pfkB"/>
    <property type="match status" value="1"/>
</dbReference>
<dbReference type="EMBL" id="RHPJ01000002">
    <property type="protein sequence ID" value="TGO05601.1"/>
    <property type="molecule type" value="Genomic_DNA"/>
</dbReference>
<evidence type="ECO:0000256" key="11">
    <source>
        <dbReference type="RuleBase" id="RU369061"/>
    </source>
</evidence>
<dbReference type="Proteomes" id="UP000297318">
    <property type="component" value="Unassembled WGS sequence"/>
</dbReference>
<keyword evidence="5 11" id="KW-0547">Nucleotide-binding</keyword>
<evidence type="ECO:0000256" key="5">
    <source>
        <dbReference type="ARBA" id="ARBA00022741"/>
    </source>
</evidence>
<keyword evidence="14" id="KW-1185">Reference proteome</keyword>
<evidence type="ECO:0000259" key="12">
    <source>
        <dbReference type="Pfam" id="PF00294"/>
    </source>
</evidence>
<dbReference type="Gene3D" id="3.40.1190.20">
    <property type="match status" value="1"/>
</dbReference>
<evidence type="ECO:0000256" key="10">
    <source>
        <dbReference type="PIRNR" id="PIRNR000535"/>
    </source>
</evidence>
<evidence type="ECO:0000256" key="3">
    <source>
        <dbReference type="ARBA" id="ARBA00013596"/>
    </source>
</evidence>
<evidence type="ECO:0000313" key="14">
    <source>
        <dbReference type="Proteomes" id="UP000297318"/>
    </source>
</evidence>
<keyword evidence="6 11" id="KW-0418">Kinase</keyword>
<keyword evidence="4 10" id="KW-0808">Transferase</keyword>
<evidence type="ECO:0000256" key="4">
    <source>
        <dbReference type="ARBA" id="ARBA00022679"/>
    </source>
</evidence>
<dbReference type="RefSeq" id="WP_135849576.1">
    <property type="nucleotide sequence ID" value="NZ_RHPJ01000002.1"/>
</dbReference>